<dbReference type="Pfam" id="PF01202">
    <property type="entry name" value="SKI"/>
    <property type="match status" value="1"/>
</dbReference>
<dbReference type="EMBL" id="JAWXYG010000002">
    <property type="protein sequence ID" value="KAK4282210.1"/>
    <property type="molecule type" value="Genomic_DNA"/>
</dbReference>
<proteinExistence type="inferred from homology"/>
<dbReference type="InterPro" id="IPR031322">
    <property type="entry name" value="Shikimate/glucono_kinase"/>
</dbReference>
<comment type="subcellular location">
    <subcellularLocation>
        <location evidence="1">Plastid</location>
        <location evidence="1">Chloroplast</location>
    </subcellularLocation>
</comment>
<sequence>MEKAIPRCIATSLPSPQFHRPPSSTLRNHTSFRISSPSHSLLRRRLSVNCSVPDSNPSNTTTNVAVKDTSLPVKKKAADVSPELKGTSIFLLGMKSSIKISMGRLLADTLRYYYFDSDNLVEEASGGASAVQSLRLSDENGFRESETEVLKQLSSMGRLVVCAGNGAVQSSTNLAFLRHGITLWIDVPLDMVRRDLFNNQNEFSSFEISPSRSQEEVMSQLAALYDKYRDGYATADGIISLQKVASGLGYEDLGEVTGEDMTLEVLKELEKLTRTKKMLEEAARPF</sequence>
<dbReference type="PANTHER" id="PTHR21087:SF4">
    <property type="entry name" value="INACTIVE SHIKIMATE KINASE LIKE 1, CHLOROPLASTIC-RELATED"/>
    <property type="match status" value="1"/>
</dbReference>
<evidence type="ECO:0000256" key="1">
    <source>
        <dbReference type="ARBA" id="ARBA00004229"/>
    </source>
</evidence>
<evidence type="ECO:0000313" key="4">
    <source>
        <dbReference type="Proteomes" id="UP001293593"/>
    </source>
</evidence>
<protein>
    <recommendedName>
        <fullName evidence="5">Shikimate kinase</fullName>
    </recommendedName>
</protein>
<dbReference type="SUPFAM" id="SSF52540">
    <property type="entry name" value="P-loop containing nucleoside triphosphate hydrolases"/>
    <property type="match status" value="1"/>
</dbReference>
<dbReference type="Gene3D" id="3.40.50.300">
    <property type="entry name" value="P-loop containing nucleotide triphosphate hydrolases"/>
    <property type="match status" value="1"/>
</dbReference>
<dbReference type="FunFam" id="3.40.50.300:FF:001033">
    <property type="entry name" value="Shikimate kinase 2, chloroplastic"/>
    <property type="match status" value="1"/>
</dbReference>
<dbReference type="GO" id="GO:0005829">
    <property type="term" value="C:cytosol"/>
    <property type="evidence" value="ECO:0007669"/>
    <property type="project" value="TreeGrafter"/>
</dbReference>
<dbReference type="InterPro" id="IPR027417">
    <property type="entry name" value="P-loop_NTPase"/>
</dbReference>
<dbReference type="PANTHER" id="PTHR21087">
    <property type="entry name" value="SHIKIMATE KINASE"/>
    <property type="match status" value="1"/>
</dbReference>
<comment type="similarity">
    <text evidence="2">Belongs to the shikimate kinase family.</text>
</comment>
<evidence type="ECO:0000256" key="2">
    <source>
        <dbReference type="ARBA" id="ARBA00006997"/>
    </source>
</evidence>
<evidence type="ECO:0008006" key="5">
    <source>
        <dbReference type="Google" id="ProtNLM"/>
    </source>
</evidence>
<reference evidence="3" key="1">
    <citation type="submission" date="2023-10" db="EMBL/GenBank/DDBJ databases">
        <title>Chromosome-level genome of the transformable northern wattle, Acacia crassicarpa.</title>
        <authorList>
            <person name="Massaro I."/>
            <person name="Sinha N.R."/>
            <person name="Poethig S."/>
            <person name="Leichty A.R."/>
        </authorList>
    </citation>
    <scope>NUCLEOTIDE SEQUENCE</scope>
    <source>
        <strain evidence="3">Acra3RX</strain>
        <tissue evidence="3">Leaf</tissue>
    </source>
</reference>
<dbReference type="GO" id="GO:0009507">
    <property type="term" value="C:chloroplast"/>
    <property type="evidence" value="ECO:0007669"/>
    <property type="project" value="UniProtKB-SubCell"/>
</dbReference>
<dbReference type="PRINTS" id="PR01100">
    <property type="entry name" value="SHIKIMTKNASE"/>
</dbReference>
<gene>
    <name evidence="3" type="ORF">QN277_013614</name>
</gene>
<name>A0AAE1N2U9_9FABA</name>
<evidence type="ECO:0000313" key="3">
    <source>
        <dbReference type="EMBL" id="KAK4282210.1"/>
    </source>
</evidence>
<dbReference type="AlphaFoldDB" id="A0AAE1N2U9"/>
<accession>A0AAE1N2U9</accession>
<organism evidence="3 4">
    <name type="scientific">Acacia crassicarpa</name>
    <name type="common">northern wattle</name>
    <dbReference type="NCBI Taxonomy" id="499986"/>
    <lineage>
        <taxon>Eukaryota</taxon>
        <taxon>Viridiplantae</taxon>
        <taxon>Streptophyta</taxon>
        <taxon>Embryophyta</taxon>
        <taxon>Tracheophyta</taxon>
        <taxon>Spermatophyta</taxon>
        <taxon>Magnoliopsida</taxon>
        <taxon>eudicotyledons</taxon>
        <taxon>Gunneridae</taxon>
        <taxon>Pentapetalae</taxon>
        <taxon>rosids</taxon>
        <taxon>fabids</taxon>
        <taxon>Fabales</taxon>
        <taxon>Fabaceae</taxon>
        <taxon>Caesalpinioideae</taxon>
        <taxon>mimosoid clade</taxon>
        <taxon>Acacieae</taxon>
        <taxon>Acacia</taxon>
    </lineage>
</organism>
<comment type="caution">
    <text evidence="3">The sequence shown here is derived from an EMBL/GenBank/DDBJ whole genome shotgun (WGS) entry which is preliminary data.</text>
</comment>
<dbReference type="InterPro" id="IPR000623">
    <property type="entry name" value="Shikimate_kinase/TSH1"/>
</dbReference>
<dbReference type="HAMAP" id="MF_00109">
    <property type="entry name" value="Shikimate_kinase"/>
    <property type="match status" value="1"/>
</dbReference>
<keyword evidence="4" id="KW-1185">Reference proteome</keyword>
<dbReference type="Proteomes" id="UP001293593">
    <property type="component" value="Unassembled WGS sequence"/>
</dbReference>